<evidence type="ECO:0000313" key="5">
    <source>
        <dbReference type="Proteomes" id="UP001056855"/>
    </source>
</evidence>
<dbReference type="InterPro" id="IPR051010">
    <property type="entry name" value="BCAA_transport"/>
</dbReference>
<evidence type="ECO:0000256" key="2">
    <source>
        <dbReference type="SAM" id="MobiDB-lite"/>
    </source>
</evidence>
<dbReference type="CDD" id="cd06346">
    <property type="entry name" value="PBP1_ABC_ligand_binding-like"/>
    <property type="match status" value="1"/>
</dbReference>
<feature type="region of interest" description="Disordered" evidence="2">
    <location>
        <begin position="36"/>
        <end position="62"/>
    </location>
</feature>
<proteinExistence type="predicted"/>
<dbReference type="InterPro" id="IPR028082">
    <property type="entry name" value="Peripla_BP_I"/>
</dbReference>
<evidence type="ECO:0000313" key="4">
    <source>
        <dbReference type="EMBL" id="UTF52929.1"/>
    </source>
</evidence>
<dbReference type="PANTHER" id="PTHR30483">
    <property type="entry name" value="LEUCINE-SPECIFIC-BINDING PROTEIN"/>
    <property type="match status" value="1"/>
</dbReference>
<dbReference type="AlphaFoldDB" id="A0A9E7SST3"/>
<dbReference type="GeneID" id="73291230"/>
<dbReference type="KEGG" id="sawl:NGM29_14250"/>
<evidence type="ECO:0000259" key="3">
    <source>
        <dbReference type="Pfam" id="PF13458"/>
    </source>
</evidence>
<dbReference type="PANTHER" id="PTHR30483:SF6">
    <property type="entry name" value="PERIPLASMIC BINDING PROTEIN OF ABC TRANSPORTER FOR NATURAL AMINO ACIDS"/>
    <property type="match status" value="1"/>
</dbReference>
<dbReference type="PROSITE" id="PS51257">
    <property type="entry name" value="PROKAR_LIPOPROTEIN"/>
    <property type="match status" value="1"/>
</dbReference>
<name>A0A9E7SST3_9EURY</name>
<protein>
    <submittedName>
        <fullName evidence="4">ABC transporter substrate-binding protein</fullName>
    </submittedName>
</protein>
<evidence type="ECO:0000256" key="1">
    <source>
        <dbReference type="ARBA" id="ARBA00022729"/>
    </source>
</evidence>
<keyword evidence="5" id="KW-1185">Reference proteome</keyword>
<dbReference type="Proteomes" id="UP001056855">
    <property type="component" value="Chromosome"/>
</dbReference>
<feature type="compositionally biased region" description="Gly residues" evidence="2">
    <location>
        <begin position="36"/>
        <end position="49"/>
    </location>
</feature>
<dbReference type="SUPFAM" id="SSF53822">
    <property type="entry name" value="Periplasmic binding protein-like I"/>
    <property type="match status" value="1"/>
</dbReference>
<keyword evidence="1" id="KW-0732">Signal</keyword>
<dbReference type="InterPro" id="IPR028081">
    <property type="entry name" value="Leu-bd"/>
</dbReference>
<dbReference type="EMBL" id="CP100355">
    <property type="protein sequence ID" value="UTF52929.1"/>
    <property type="molecule type" value="Genomic_DNA"/>
</dbReference>
<feature type="domain" description="Leucine-binding protein" evidence="3">
    <location>
        <begin position="67"/>
        <end position="374"/>
    </location>
</feature>
<dbReference type="RefSeq" id="WP_254157017.1">
    <property type="nucleotide sequence ID" value="NZ_CP100355.1"/>
</dbReference>
<reference evidence="4" key="1">
    <citation type="submission" date="2022-06" db="EMBL/GenBank/DDBJ databases">
        <title>Diverse halophilic archaea isolated from saline environments.</title>
        <authorList>
            <person name="Cui H.-L."/>
        </authorList>
    </citation>
    <scope>NUCLEOTIDE SEQUENCE</scope>
    <source>
        <strain evidence="4">WLHS1</strain>
    </source>
</reference>
<dbReference type="Gene3D" id="3.40.50.2300">
    <property type="match status" value="2"/>
</dbReference>
<dbReference type="Pfam" id="PF13458">
    <property type="entry name" value="Peripla_BP_6"/>
    <property type="match status" value="1"/>
</dbReference>
<sequence length="443" mass="45343">MVQKLPRRKVLTGIGVAGALGVAGCLDAQGNGDGNGGNGGNGNDTGNGNGNDTDDGNGGAEIDYSGTVRYGVLMPETGDLGSLGGPIRDGALLVESQLSGSLEFDVQTGDTETQPSAGQSAAQNLVDAGMPAVVGPAASNVNMQVTRSAFIPNQVVGISPASTSPAVTDLEDDGYIFRTCPSDALQGPVMSDVVMNQMEGSSTATLYLNDDYGQALESSYASAFEEAGGEVTNQVSFEAEQSTYSSQLGDALSGEPDVLMVVGFPQSGITLFRDYYSDYASDWDGQVIVPDGLIDDTLPGEVGNDMEDVWGTAPSSAGPGADFFADRYEEEFGSEPGVFNGQAYDAAAVITLATVAVGGDEADGTAIRDAIPEVANPEGTEYGPSELADAAAAVAGGEEINYVGASSPVDFDENGDVVSASYDVMRYQGGGLEVQDTIDYEAE</sequence>
<accession>A0A9E7SST3</accession>
<organism evidence="4 5">
    <name type="scientific">Natronosalvus rutilus</name>
    <dbReference type="NCBI Taxonomy" id="2953753"/>
    <lineage>
        <taxon>Archaea</taxon>
        <taxon>Methanobacteriati</taxon>
        <taxon>Methanobacteriota</taxon>
        <taxon>Stenosarchaea group</taxon>
        <taxon>Halobacteria</taxon>
        <taxon>Halobacteriales</taxon>
        <taxon>Natrialbaceae</taxon>
        <taxon>Natronosalvus</taxon>
    </lineage>
</organism>
<gene>
    <name evidence="4" type="ORF">NGM29_14250</name>
</gene>